<reference evidence="1" key="1">
    <citation type="journal article" date="2019" name="MBio">
        <title>Virus Genomes from Deep Sea Sediments Expand the Ocean Megavirome and Support Independent Origins of Viral Gigantism.</title>
        <authorList>
            <person name="Backstrom D."/>
            <person name="Yutin N."/>
            <person name="Jorgensen S.L."/>
            <person name="Dharamshi J."/>
            <person name="Homa F."/>
            <person name="Zaremba-Niedwiedzka K."/>
            <person name="Spang A."/>
            <person name="Wolf Y.I."/>
            <person name="Koonin E.V."/>
            <person name="Ettema T.J."/>
        </authorList>
    </citation>
    <scope>NUCLEOTIDE SEQUENCE</scope>
</reference>
<evidence type="ECO:0000313" key="1">
    <source>
        <dbReference type="EMBL" id="QBK85665.1"/>
    </source>
</evidence>
<proteinExistence type="predicted"/>
<organism evidence="1">
    <name type="scientific">Marseillevirus LCMAC101</name>
    <dbReference type="NCBI Taxonomy" id="2506602"/>
    <lineage>
        <taxon>Viruses</taxon>
        <taxon>Varidnaviria</taxon>
        <taxon>Bamfordvirae</taxon>
        <taxon>Nucleocytoviricota</taxon>
        <taxon>Megaviricetes</taxon>
        <taxon>Pimascovirales</taxon>
        <taxon>Pimascovirales incertae sedis</taxon>
        <taxon>Marseilleviridae</taxon>
    </lineage>
</organism>
<sequence length="110" mass="13052">MLDYANLPQSPPNLVTFYVSGFYYRTIPEFYDVNGVKLIPLQFSIIDDELTYKYAFYKPAGPLCNIVWFMRTSDDIFPRIYEWVTQIEMKVERVSVYNGYTTWAISCDRK</sequence>
<dbReference type="EMBL" id="MK500327">
    <property type="protein sequence ID" value="QBK85665.1"/>
    <property type="molecule type" value="Genomic_DNA"/>
</dbReference>
<accession>A0A481YSE1</accession>
<name>A0A481YSE1_9VIRU</name>
<gene>
    <name evidence="1" type="ORF">LCMAC101_02600</name>
</gene>
<protein>
    <submittedName>
        <fullName evidence="1">Uncharacterized protein</fullName>
    </submittedName>
</protein>